<evidence type="ECO:0000313" key="3">
    <source>
        <dbReference type="Proteomes" id="UP000475532"/>
    </source>
</evidence>
<protein>
    <recommendedName>
        <fullName evidence="4">Nuclear transport factor 2 family protein</fullName>
    </recommendedName>
</protein>
<gene>
    <name evidence="2" type="ORF">G3I70_33350</name>
</gene>
<dbReference type="Proteomes" id="UP000475532">
    <property type="component" value="Unassembled WGS sequence"/>
</dbReference>
<proteinExistence type="predicted"/>
<feature type="region of interest" description="Disordered" evidence="1">
    <location>
        <begin position="1"/>
        <end position="34"/>
    </location>
</feature>
<reference evidence="2 3" key="1">
    <citation type="submission" date="2020-01" db="EMBL/GenBank/DDBJ databases">
        <title>Insect and environment-associated Actinomycetes.</title>
        <authorList>
            <person name="Currrie C."/>
            <person name="Chevrette M."/>
            <person name="Carlson C."/>
            <person name="Stubbendieck R."/>
            <person name="Wendt-Pienkowski E."/>
        </authorList>
    </citation>
    <scope>NUCLEOTIDE SEQUENCE [LARGE SCALE GENOMIC DNA]</scope>
    <source>
        <strain evidence="2 3">SID10258</strain>
    </source>
</reference>
<comment type="caution">
    <text evidence="2">The sequence shown here is derived from an EMBL/GenBank/DDBJ whole genome shotgun (WGS) entry which is preliminary data.</text>
</comment>
<dbReference type="AlphaFoldDB" id="A0A6L9QQE1"/>
<dbReference type="InterPro" id="IPR032710">
    <property type="entry name" value="NTF2-like_dom_sf"/>
</dbReference>
<name>A0A6L9QQE1_9ACTN</name>
<dbReference type="EMBL" id="JAAGLI010000913">
    <property type="protein sequence ID" value="NEA27348.1"/>
    <property type="molecule type" value="Genomic_DNA"/>
</dbReference>
<dbReference type="SUPFAM" id="SSF54427">
    <property type="entry name" value="NTF2-like"/>
    <property type="match status" value="1"/>
</dbReference>
<organism evidence="2 3">
    <name type="scientific">Actinomadura bangladeshensis</name>
    <dbReference type="NCBI Taxonomy" id="453573"/>
    <lineage>
        <taxon>Bacteria</taxon>
        <taxon>Bacillati</taxon>
        <taxon>Actinomycetota</taxon>
        <taxon>Actinomycetes</taxon>
        <taxon>Streptosporangiales</taxon>
        <taxon>Thermomonosporaceae</taxon>
        <taxon>Actinomadura</taxon>
    </lineage>
</organism>
<accession>A0A6L9QQE1</accession>
<evidence type="ECO:0000256" key="1">
    <source>
        <dbReference type="SAM" id="MobiDB-lite"/>
    </source>
</evidence>
<evidence type="ECO:0008006" key="4">
    <source>
        <dbReference type="Google" id="ProtNLM"/>
    </source>
</evidence>
<evidence type="ECO:0000313" key="2">
    <source>
        <dbReference type="EMBL" id="NEA27348.1"/>
    </source>
</evidence>
<sequence>MLVSPLTACGDGDPAAATAPSGAPPAASPTLPAAQPKTEAAVRTAAQDEFDAYAAGEYGEAWDLWTAAGQRMISRADYEKLHELCPSATGLRFTIEKVRVSGDTATVRVSRSIAVFSYKFLYEQGQWRFVPDKAAAADYRYARKAGVAKLAARSKAEGLCTG</sequence>